<keyword evidence="2" id="KW-1185">Reference proteome</keyword>
<protein>
    <submittedName>
        <fullName evidence="1">Uncharacterized protein</fullName>
    </submittedName>
</protein>
<reference evidence="1 2" key="1">
    <citation type="submission" date="2020-10" db="EMBL/GenBank/DDBJ databases">
        <title>Ramlibacter sp. HM2 16S ribosomal RNA gene Genome sequencing and assembly.</title>
        <authorList>
            <person name="Kang M."/>
        </authorList>
    </citation>
    <scope>NUCLEOTIDE SEQUENCE [LARGE SCALE GENOMIC DNA]</scope>
    <source>
        <strain evidence="1 2">HM2</strain>
    </source>
</reference>
<dbReference type="Proteomes" id="UP000806285">
    <property type="component" value="Unassembled WGS sequence"/>
</dbReference>
<proteinExistence type="predicted"/>
<comment type="caution">
    <text evidence="1">The sequence shown here is derived from an EMBL/GenBank/DDBJ whole genome shotgun (WGS) entry which is preliminary data.</text>
</comment>
<sequence>MFSVYLHSRHCDFAETTRVPEAAYLGRRIRRSTLKLAACGCDRPVLARITRAFWMRFVPRFRHYLCRGCGDRVFRPKVRPRSGYPSVYLPASR</sequence>
<name>A0ABR9S0G0_9BURK</name>
<evidence type="ECO:0000313" key="2">
    <source>
        <dbReference type="Proteomes" id="UP000806285"/>
    </source>
</evidence>
<organism evidence="1 2">
    <name type="scientific">Ramlibacter pallidus</name>
    <dbReference type="NCBI Taxonomy" id="2780087"/>
    <lineage>
        <taxon>Bacteria</taxon>
        <taxon>Pseudomonadati</taxon>
        <taxon>Pseudomonadota</taxon>
        <taxon>Betaproteobacteria</taxon>
        <taxon>Burkholderiales</taxon>
        <taxon>Comamonadaceae</taxon>
        <taxon>Ramlibacter</taxon>
    </lineage>
</organism>
<evidence type="ECO:0000313" key="1">
    <source>
        <dbReference type="EMBL" id="MBE7366527.1"/>
    </source>
</evidence>
<dbReference type="RefSeq" id="WP_193675139.1">
    <property type="nucleotide sequence ID" value="NZ_JADDIV010000001.1"/>
</dbReference>
<dbReference type="EMBL" id="JADDIV010000001">
    <property type="protein sequence ID" value="MBE7366527.1"/>
    <property type="molecule type" value="Genomic_DNA"/>
</dbReference>
<gene>
    <name evidence="1" type="ORF">IM787_02995</name>
</gene>
<accession>A0ABR9S0G0</accession>